<accession>A0A7W7X9J8</accession>
<keyword evidence="2" id="KW-1185">Reference proteome</keyword>
<dbReference type="Proteomes" id="UP000582643">
    <property type="component" value="Unassembled WGS sequence"/>
</dbReference>
<proteinExistence type="predicted"/>
<evidence type="ECO:0000313" key="2">
    <source>
        <dbReference type="Proteomes" id="UP000582643"/>
    </source>
</evidence>
<name>A0A7W7X9J8_9ACTN</name>
<dbReference type="EMBL" id="JACHJY010000001">
    <property type="protein sequence ID" value="MBB4979188.1"/>
    <property type="molecule type" value="Genomic_DNA"/>
</dbReference>
<protein>
    <submittedName>
        <fullName evidence="1">Uncharacterized protein</fullName>
    </submittedName>
</protein>
<organism evidence="1 2">
    <name type="scientific">Streptomyces nymphaeiformis</name>
    <dbReference type="NCBI Taxonomy" id="2663842"/>
    <lineage>
        <taxon>Bacteria</taxon>
        <taxon>Bacillati</taxon>
        <taxon>Actinomycetota</taxon>
        <taxon>Actinomycetes</taxon>
        <taxon>Kitasatosporales</taxon>
        <taxon>Streptomycetaceae</taxon>
        <taxon>Streptomyces</taxon>
    </lineage>
</organism>
<reference evidence="1 2" key="1">
    <citation type="submission" date="2020-08" db="EMBL/GenBank/DDBJ databases">
        <title>Genomic Encyclopedia of Type Strains, Phase III (KMG-III): the genomes of soil and plant-associated and newly described type strains.</title>
        <authorList>
            <person name="Whitman W."/>
        </authorList>
    </citation>
    <scope>NUCLEOTIDE SEQUENCE [LARGE SCALE GENOMIC DNA]</scope>
    <source>
        <strain evidence="1 2">SFB5A</strain>
    </source>
</reference>
<gene>
    <name evidence="1" type="ORF">GGE06_000076</name>
</gene>
<dbReference type="RefSeq" id="WP_116160752.1">
    <property type="nucleotide sequence ID" value="NZ_JACHJY010000001.1"/>
</dbReference>
<comment type="caution">
    <text evidence="1">The sequence shown here is derived from an EMBL/GenBank/DDBJ whole genome shotgun (WGS) entry which is preliminary data.</text>
</comment>
<sequence length="60" mass="6567">MHADIHLQLHHLNAAELHHAAENRAPAPASPPLRVQLGWRLVELGLRLATPARQPIAFAA</sequence>
<evidence type="ECO:0000313" key="1">
    <source>
        <dbReference type="EMBL" id="MBB4979188.1"/>
    </source>
</evidence>
<dbReference type="AlphaFoldDB" id="A0A7W7X9J8"/>